<dbReference type="AlphaFoldDB" id="A0A250V486"/>
<proteinExistence type="predicted"/>
<evidence type="ECO:0000313" key="2">
    <source>
        <dbReference type="Proteomes" id="UP000217446"/>
    </source>
</evidence>
<protein>
    <submittedName>
        <fullName evidence="1">Uncharacterized protein</fullName>
    </submittedName>
</protein>
<dbReference type="RefSeq" id="WP_067361430.1">
    <property type="nucleotide sequence ID" value="NZ_BDQI01000001.1"/>
</dbReference>
<accession>A0A250V486</accession>
<dbReference type="EMBL" id="BDQI01000001">
    <property type="protein sequence ID" value="GAX49001.1"/>
    <property type="molecule type" value="Genomic_DNA"/>
</dbReference>
<sequence>MSPDRPATRLAPYARLPRVYRDRHVLHSTVDAYGRVHWLLTERPPDPLRENPYDALVVTVEEGGRPYETQLSAVRARFARFDALPDGGFVLANARSRRDEEHVQVFDVLGRTSHTFRVGDAIEDLLVDEAGDIWVGYFDEGVFGDDELSRPGLRRWSSAGEPLWAYKPGPDHDEICDCYALNVGTRAVWACPYTDFPLLEIRDNHVVRARANPVRGAHAFAVHADRVVFLGPYGEPDRIVDCRLTEKTVEQVAHGRLLRPDGGDLGSHHRIVCRGPRLYVRNESSSDWAVLDISVI</sequence>
<name>A0A250V486_STROL</name>
<comment type="caution">
    <text evidence="1">The sequence shown here is derived from an EMBL/GenBank/DDBJ whole genome shotgun (WGS) entry which is preliminary data.</text>
</comment>
<dbReference type="SUPFAM" id="SSF101898">
    <property type="entry name" value="NHL repeat"/>
    <property type="match status" value="1"/>
</dbReference>
<organism evidence="1 2">
    <name type="scientific">Streptomyces olivochromogenes</name>
    <dbReference type="NCBI Taxonomy" id="1963"/>
    <lineage>
        <taxon>Bacteria</taxon>
        <taxon>Bacillati</taxon>
        <taxon>Actinomycetota</taxon>
        <taxon>Actinomycetes</taxon>
        <taxon>Kitasatosporales</taxon>
        <taxon>Streptomycetaceae</taxon>
        <taxon>Streptomyces</taxon>
    </lineage>
</organism>
<evidence type="ECO:0000313" key="1">
    <source>
        <dbReference type="EMBL" id="GAX49001.1"/>
    </source>
</evidence>
<reference evidence="2" key="1">
    <citation type="submission" date="2017-05" db="EMBL/GenBank/DDBJ databases">
        <title>Streptomyces olivochromogenes NBRC 3561 whole genome shotgun sequence.</title>
        <authorList>
            <person name="Dohra H."/>
            <person name="Kodani S."/>
        </authorList>
    </citation>
    <scope>NUCLEOTIDE SEQUENCE [LARGE SCALE GENOMIC DNA]</scope>
    <source>
        <strain evidence="2">NBRC 3561</strain>
    </source>
</reference>
<dbReference type="STRING" id="1963.AQJ27_03570"/>
<keyword evidence="2" id="KW-1185">Reference proteome</keyword>
<dbReference type="Proteomes" id="UP000217446">
    <property type="component" value="Unassembled WGS sequence"/>
</dbReference>
<gene>
    <name evidence="1" type="ORF">SO3561_00483</name>
</gene>